<name>A0A9P8Q6A3_WICPI</name>
<comment type="caution">
    <text evidence="1">The sequence shown here is derived from an EMBL/GenBank/DDBJ whole genome shotgun (WGS) entry which is preliminary data.</text>
</comment>
<proteinExistence type="predicted"/>
<sequence length="70" mass="7830">MSTQTFLDETRSTRLGEQWNSLEEGDIFLVEEHVTDGDDILVDLDWVTCDDGSLSKDSLMFSVKEGTGTN</sequence>
<accession>A0A9P8Q6A3</accession>
<gene>
    <name evidence="1" type="ORF">WICPIJ_005274</name>
</gene>
<organism evidence="1 2">
    <name type="scientific">Wickerhamomyces pijperi</name>
    <name type="common">Yeast</name>
    <name type="synonym">Pichia pijperi</name>
    <dbReference type="NCBI Taxonomy" id="599730"/>
    <lineage>
        <taxon>Eukaryota</taxon>
        <taxon>Fungi</taxon>
        <taxon>Dikarya</taxon>
        <taxon>Ascomycota</taxon>
        <taxon>Saccharomycotina</taxon>
        <taxon>Saccharomycetes</taxon>
        <taxon>Phaffomycetales</taxon>
        <taxon>Wickerhamomycetaceae</taxon>
        <taxon>Wickerhamomyces</taxon>
    </lineage>
</organism>
<evidence type="ECO:0000313" key="1">
    <source>
        <dbReference type="EMBL" id="KAH3683755.1"/>
    </source>
</evidence>
<dbReference type="AlphaFoldDB" id="A0A9P8Q6A3"/>
<reference evidence="1" key="1">
    <citation type="journal article" date="2021" name="Open Biol.">
        <title>Shared evolutionary footprints suggest mitochondrial oxidative damage underlies multiple complex I losses in fungi.</title>
        <authorList>
            <person name="Schikora-Tamarit M.A."/>
            <person name="Marcet-Houben M."/>
            <person name="Nosek J."/>
            <person name="Gabaldon T."/>
        </authorList>
    </citation>
    <scope>NUCLEOTIDE SEQUENCE</scope>
    <source>
        <strain evidence="1">CBS2887</strain>
    </source>
</reference>
<dbReference type="Proteomes" id="UP000774326">
    <property type="component" value="Unassembled WGS sequence"/>
</dbReference>
<dbReference type="EMBL" id="JAEUBG010002963">
    <property type="protein sequence ID" value="KAH3683755.1"/>
    <property type="molecule type" value="Genomic_DNA"/>
</dbReference>
<keyword evidence="2" id="KW-1185">Reference proteome</keyword>
<reference evidence="1" key="2">
    <citation type="submission" date="2021-01" db="EMBL/GenBank/DDBJ databases">
        <authorList>
            <person name="Schikora-Tamarit M.A."/>
        </authorList>
    </citation>
    <scope>NUCLEOTIDE SEQUENCE</scope>
    <source>
        <strain evidence="1">CBS2887</strain>
    </source>
</reference>
<evidence type="ECO:0000313" key="2">
    <source>
        <dbReference type="Proteomes" id="UP000774326"/>
    </source>
</evidence>
<protein>
    <submittedName>
        <fullName evidence="1">Uncharacterized protein</fullName>
    </submittedName>
</protein>